<proteinExistence type="predicted"/>
<evidence type="ECO:0000313" key="2">
    <source>
        <dbReference type="EMBL" id="PPQ28913.1"/>
    </source>
</evidence>
<evidence type="ECO:0000313" key="3">
    <source>
        <dbReference type="Proteomes" id="UP000239089"/>
    </source>
</evidence>
<gene>
    <name evidence="2" type="ORF">CCR94_16750</name>
</gene>
<feature type="domain" description="Methyltransferase type 11" evidence="1">
    <location>
        <begin position="55"/>
        <end position="143"/>
    </location>
</feature>
<keyword evidence="3" id="KW-1185">Reference proteome</keyword>
<dbReference type="AlphaFoldDB" id="A0A2S6N2Q8"/>
<evidence type="ECO:0000259" key="1">
    <source>
        <dbReference type="Pfam" id="PF08241"/>
    </source>
</evidence>
<dbReference type="GO" id="GO:0008757">
    <property type="term" value="F:S-adenosylmethionine-dependent methyltransferase activity"/>
    <property type="evidence" value="ECO:0007669"/>
    <property type="project" value="InterPro"/>
</dbReference>
<accession>A0A2S6N2Q8</accession>
<protein>
    <recommendedName>
        <fullName evidence="1">Methyltransferase type 11 domain-containing protein</fullName>
    </recommendedName>
</protein>
<dbReference type="CDD" id="cd02440">
    <property type="entry name" value="AdoMet_MTases"/>
    <property type="match status" value="1"/>
</dbReference>
<dbReference type="InterPro" id="IPR029063">
    <property type="entry name" value="SAM-dependent_MTases_sf"/>
</dbReference>
<sequence>MALDYVFTAHNIRLADGTQTHPASPNMDQYGRYKAAKRALNVIYNGDLEGRTIADVGCLEGGYTTEFARLGMEATGIEVRDSNFRNCLLVKSRTSLPNLHFLQRDALEIGQCGDYDGLFVCGLLYHLDKPRKFLEDAAKVCKKFIIIDTHVAPRMHEPAVDIFRLSDTSTNEGLKGRWFTEFDAAATAVDRDNMKWSSFANNASFWIEKTALLQTMSELGFDMVFEQFDCEDDIETQFTRGDRYNHSRVFLVGVKTGVSIARAQ</sequence>
<dbReference type="Gene3D" id="3.40.50.150">
    <property type="entry name" value="Vaccinia Virus protein VP39"/>
    <property type="match status" value="1"/>
</dbReference>
<name>A0A2S6N2Q8_9HYPH</name>
<reference evidence="2 3" key="1">
    <citation type="journal article" date="2018" name="Arch. Microbiol.">
        <title>New insights into the metabolic potential of the phototrophic purple bacterium Rhodopila globiformis DSM 161(T) from its draft genome sequence and evidence for a vanadium-dependent nitrogenase.</title>
        <authorList>
            <person name="Imhoff J.F."/>
            <person name="Rahn T."/>
            <person name="Kunzel S."/>
            <person name="Neulinger S.C."/>
        </authorList>
    </citation>
    <scope>NUCLEOTIDE SEQUENCE [LARGE SCALE GENOMIC DNA]</scope>
    <source>
        <strain evidence="2 3">DSM 16996</strain>
    </source>
</reference>
<dbReference type="InterPro" id="IPR013216">
    <property type="entry name" value="Methyltransf_11"/>
</dbReference>
<dbReference type="Pfam" id="PF08241">
    <property type="entry name" value="Methyltransf_11"/>
    <property type="match status" value="1"/>
</dbReference>
<comment type="caution">
    <text evidence="2">The sequence shown here is derived from an EMBL/GenBank/DDBJ whole genome shotgun (WGS) entry which is preliminary data.</text>
</comment>
<organism evidence="2 3">
    <name type="scientific">Rhodoblastus sphagnicola</name>
    <dbReference type="NCBI Taxonomy" id="333368"/>
    <lineage>
        <taxon>Bacteria</taxon>
        <taxon>Pseudomonadati</taxon>
        <taxon>Pseudomonadota</taxon>
        <taxon>Alphaproteobacteria</taxon>
        <taxon>Hyphomicrobiales</taxon>
        <taxon>Rhodoblastaceae</taxon>
        <taxon>Rhodoblastus</taxon>
    </lineage>
</organism>
<dbReference type="Proteomes" id="UP000239089">
    <property type="component" value="Unassembled WGS sequence"/>
</dbReference>
<dbReference type="SUPFAM" id="SSF53335">
    <property type="entry name" value="S-adenosyl-L-methionine-dependent methyltransferases"/>
    <property type="match status" value="1"/>
</dbReference>
<dbReference type="EMBL" id="NHSJ01000101">
    <property type="protein sequence ID" value="PPQ28913.1"/>
    <property type="molecule type" value="Genomic_DNA"/>
</dbReference>